<sequence length="417" mass="48175">MVRMYRLLLVVSLMALLAVEATFKMQEVFRWKQMDYAFADEGKRNEALFNKRFIPENNLPVGIEIWNDKLFVSVPRWRAGIPSTLNYVQLYKGAPESPKLNPFPDWKSNEVGNCETGMTTVYRIKADKCDRLWVLDTGTFGIGNTTTNPCPYALNVFDLRTNRRIRRYELRAADTNANSFIANIAVDVGKSCDDAFAYLSDELGYGLIVYSWQENTSWRFMHSFFMPDPLAGDFNIGGLNFQWGEEGIFGMSLSPMQHDGFRTMFFSPLASNREFSVSTRTLRDKTKVESAYFDFTPLEDRGPLAHTTARVMDEDGVQFFNLIDQNAIGCWNSLNPYRRNNLAMIERDDEKLIFPSDVKVDREANVWVMSDRMPNFLLSSLNFEEYNFHVFFAPINVLIKDTVCEKPTPQFLYALYR</sequence>
<dbReference type="GeneID" id="108568204"/>
<evidence type="ECO:0000256" key="4">
    <source>
        <dbReference type="ARBA" id="ARBA00014360"/>
    </source>
</evidence>
<evidence type="ECO:0000256" key="5">
    <source>
        <dbReference type="ARBA" id="ARBA00022525"/>
    </source>
</evidence>
<evidence type="ECO:0000313" key="10">
    <source>
        <dbReference type="RefSeq" id="XP_017784644.1"/>
    </source>
</evidence>
<dbReference type="PANTHER" id="PTHR10009:SF14">
    <property type="entry name" value="PROTEIN YELLOW"/>
    <property type="match status" value="1"/>
</dbReference>
<accession>A0ABM1NCU4</accession>
<keyword evidence="9" id="KW-1185">Reference proteome</keyword>
<feature type="chain" id="PRO_5047238534" description="Protein yellow" evidence="8">
    <location>
        <begin position="22"/>
        <end position="417"/>
    </location>
</feature>
<evidence type="ECO:0000256" key="7">
    <source>
        <dbReference type="ARBA" id="ARBA00023180"/>
    </source>
</evidence>
<evidence type="ECO:0000256" key="6">
    <source>
        <dbReference type="ARBA" id="ARBA00022729"/>
    </source>
</evidence>
<keyword evidence="6 8" id="KW-0732">Signal</keyword>
<proteinExistence type="inferred from homology"/>
<organism evidence="9 10">
    <name type="scientific">Nicrophorus vespilloides</name>
    <name type="common">Boreal carrion beetle</name>
    <dbReference type="NCBI Taxonomy" id="110193"/>
    <lineage>
        <taxon>Eukaryota</taxon>
        <taxon>Metazoa</taxon>
        <taxon>Ecdysozoa</taxon>
        <taxon>Arthropoda</taxon>
        <taxon>Hexapoda</taxon>
        <taxon>Insecta</taxon>
        <taxon>Pterygota</taxon>
        <taxon>Neoptera</taxon>
        <taxon>Endopterygota</taxon>
        <taxon>Coleoptera</taxon>
        <taxon>Polyphaga</taxon>
        <taxon>Staphyliniformia</taxon>
        <taxon>Silphidae</taxon>
        <taxon>Nicrophorinae</taxon>
        <taxon>Nicrophorus</taxon>
    </lineage>
</organism>
<keyword evidence="7" id="KW-0325">Glycoprotein</keyword>
<evidence type="ECO:0000313" key="9">
    <source>
        <dbReference type="Proteomes" id="UP000695000"/>
    </source>
</evidence>
<comment type="function">
    <text evidence="1">Controls the pigmentation pattern of the adult cuticle and larval mouth parts.</text>
</comment>
<gene>
    <name evidence="10" type="primary">LOC108568204</name>
</gene>
<evidence type="ECO:0000256" key="8">
    <source>
        <dbReference type="SAM" id="SignalP"/>
    </source>
</evidence>
<dbReference type="Gene3D" id="2.120.10.30">
    <property type="entry name" value="TolB, C-terminal domain"/>
    <property type="match status" value="1"/>
</dbReference>
<dbReference type="InterPro" id="IPR017996">
    <property type="entry name" value="MRJP/yellow-related"/>
</dbReference>
<keyword evidence="5" id="KW-0964">Secreted</keyword>
<name>A0ABM1NCU4_NICVS</name>
<reference evidence="10" key="1">
    <citation type="submission" date="2025-08" db="UniProtKB">
        <authorList>
            <consortium name="RefSeq"/>
        </authorList>
    </citation>
    <scope>IDENTIFICATION</scope>
    <source>
        <tissue evidence="10">Whole Larva</tissue>
    </source>
</reference>
<protein>
    <recommendedName>
        <fullName evidence="4">Protein yellow</fullName>
    </recommendedName>
</protein>
<evidence type="ECO:0000256" key="3">
    <source>
        <dbReference type="ARBA" id="ARBA00009127"/>
    </source>
</evidence>
<feature type="signal peptide" evidence="8">
    <location>
        <begin position="1"/>
        <end position="21"/>
    </location>
</feature>
<dbReference type="InterPro" id="IPR011042">
    <property type="entry name" value="6-blade_b-propeller_TolB-like"/>
</dbReference>
<evidence type="ECO:0000256" key="1">
    <source>
        <dbReference type="ARBA" id="ARBA00002855"/>
    </source>
</evidence>
<comment type="subcellular location">
    <subcellularLocation>
        <location evidence="2">Secreted</location>
    </subcellularLocation>
</comment>
<comment type="similarity">
    <text evidence="3">Belongs to the major royal jelly protein family.</text>
</comment>
<dbReference type="RefSeq" id="XP_017784644.1">
    <property type="nucleotide sequence ID" value="XM_017929155.1"/>
</dbReference>
<dbReference type="PANTHER" id="PTHR10009">
    <property type="entry name" value="PROTEIN YELLOW-RELATED"/>
    <property type="match status" value="1"/>
</dbReference>
<dbReference type="PRINTS" id="PR01366">
    <property type="entry name" value="ROYALJELLY"/>
</dbReference>
<dbReference type="Proteomes" id="UP000695000">
    <property type="component" value="Unplaced"/>
</dbReference>
<evidence type="ECO:0000256" key="2">
    <source>
        <dbReference type="ARBA" id="ARBA00004613"/>
    </source>
</evidence>
<dbReference type="Pfam" id="PF03022">
    <property type="entry name" value="MRJP"/>
    <property type="match status" value="1"/>
</dbReference>